<dbReference type="GO" id="GO:0000149">
    <property type="term" value="F:SNARE binding"/>
    <property type="evidence" value="ECO:0007669"/>
    <property type="project" value="TreeGrafter"/>
</dbReference>
<dbReference type="InterPro" id="IPR014712">
    <property type="entry name" value="ANTH_dom_sf"/>
</dbReference>
<evidence type="ECO:0000259" key="10">
    <source>
        <dbReference type="PROSITE" id="PS50942"/>
    </source>
</evidence>
<feature type="compositionally biased region" description="Acidic residues" evidence="9">
    <location>
        <begin position="346"/>
        <end position="355"/>
    </location>
</feature>
<evidence type="ECO:0000256" key="4">
    <source>
        <dbReference type="ARBA" id="ARBA00022583"/>
    </source>
</evidence>
<name>A0A2G9HBL1_9LAMI</name>
<dbReference type="GO" id="GO:0005794">
    <property type="term" value="C:Golgi apparatus"/>
    <property type="evidence" value="ECO:0007669"/>
    <property type="project" value="UniProtKB-SubCell"/>
</dbReference>
<dbReference type="Gene3D" id="1.20.58.150">
    <property type="entry name" value="ANTH domain"/>
    <property type="match status" value="1"/>
</dbReference>
<keyword evidence="4" id="KW-0254">Endocytosis</keyword>
<dbReference type="AlphaFoldDB" id="A0A2G9HBL1"/>
<evidence type="ECO:0000256" key="7">
    <source>
        <dbReference type="ARBA" id="ARBA00023176"/>
    </source>
</evidence>
<dbReference type="Pfam" id="PF07651">
    <property type="entry name" value="ANTH"/>
    <property type="match status" value="1"/>
</dbReference>
<feature type="region of interest" description="Disordered" evidence="9">
    <location>
        <begin position="164"/>
        <end position="206"/>
    </location>
</feature>
<dbReference type="Proteomes" id="UP000231279">
    <property type="component" value="Unassembled WGS sequence"/>
</dbReference>
<feature type="compositionally biased region" description="Basic and acidic residues" evidence="9">
    <location>
        <begin position="164"/>
        <end position="180"/>
    </location>
</feature>
<dbReference type="PANTHER" id="PTHR22951:SF62">
    <property type="entry name" value="ASSEMBLY PLANT-LIKE PROTEIN, PUTATIVE-RELATED"/>
    <property type="match status" value="1"/>
</dbReference>
<dbReference type="STRING" id="429701.A0A2G9HBL1"/>
<evidence type="ECO:0000256" key="8">
    <source>
        <dbReference type="ARBA" id="ARBA00023329"/>
    </source>
</evidence>
<evidence type="ECO:0000256" key="2">
    <source>
        <dbReference type="ARBA" id="ARBA00004555"/>
    </source>
</evidence>
<comment type="subcellular location">
    <subcellularLocation>
        <location evidence="1">Cytoplasmic vesicle</location>
        <location evidence="1">Clathrin-coated vesicle</location>
    </subcellularLocation>
    <subcellularLocation>
        <location evidence="2">Golgi apparatus</location>
    </subcellularLocation>
    <subcellularLocation>
        <location evidence="3">Membrane</location>
        <location evidence="3">Clathrin-coated pit</location>
    </subcellularLocation>
</comment>
<dbReference type="InterPro" id="IPR013809">
    <property type="entry name" value="ENTH"/>
</dbReference>
<dbReference type="SUPFAM" id="SSF48464">
    <property type="entry name" value="ENTH/VHS domain"/>
    <property type="match status" value="1"/>
</dbReference>
<dbReference type="FunFam" id="1.20.58.150:FF:000005">
    <property type="entry name" value="putative clathrin assembly protein At2g25430"/>
    <property type="match status" value="1"/>
</dbReference>
<keyword evidence="12" id="KW-1185">Reference proteome</keyword>
<dbReference type="InterPro" id="IPR045192">
    <property type="entry name" value="AP180-like"/>
</dbReference>
<evidence type="ECO:0000313" key="12">
    <source>
        <dbReference type="Proteomes" id="UP000231279"/>
    </source>
</evidence>
<evidence type="ECO:0000256" key="6">
    <source>
        <dbReference type="ARBA" id="ARBA00023136"/>
    </source>
</evidence>
<evidence type="ECO:0000256" key="9">
    <source>
        <dbReference type="SAM" id="MobiDB-lite"/>
    </source>
</evidence>
<evidence type="ECO:0000256" key="3">
    <source>
        <dbReference type="ARBA" id="ARBA00004600"/>
    </source>
</evidence>
<dbReference type="InterPro" id="IPR048050">
    <property type="entry name" value="ANTH_N_plant"/>
</dbReference>
<keyword evidence="5" id="KW-0333">Golgi apparatus</keyword>
<gene>
    <name evidence="11" type="ORF">CDL12_12676</name>
</gene>
<keyword evidence="7" id="KW-0168">Coated pit</keyword>
<feature type="domain" description="ENTH" evidence="10">
    <location>
        <begin position="24"/>
        <end position="160"/>
    </location>
</feature>
<dbReference type="InterPro" id="IPR011417">
    <property type="entry name" value="ANTH_dom"/>
</dbReference>
<organism evidence="11 12">
    <name type="scientific">Handroanthus impetiginosus</name>
    <dbReference type="NCBI Taxonomy" id="429701"/>
    <lineage>
        <taxon>Eukaryota</taxon>
        <taxon>Viridiplantae</taxon>
        <taxon>Streptophyta</taxon>
        <taxon>Embryophyta</taxon>
        <taxon>Tracheophyta</taxon>
        <taxon>Spermatophyta</taxon>
        <taxon>Magnoliopsida</taxon>
        <taxon>eudicotyledons</taxon>
        <taxon>Gunneridae</taxon>
        <taxon>Pentapetalae</taxon>
        <taxon>asterids</taxon>
        <taxon>lamiids</taxon>
        <taxon>Lamiales</taxon>
        <taxon>Bignoniaceae</taxon>
        <taxon>Crescentiina</taxon>
        <taxon>Tabebuia alliance</taxon>
        <taxon>Handroanthus</taxon>
    </lineage>
</organism>
<dbReference type="PANTHER" id="PTHR22951">
    <property type="entry name" value="CLATHRIN ASSEMBLY PROTEIN"/>
    <property type="match status" value="1"/>
</dbReference>
<dbReference type="GO" id="GO:0005905">
    <property type="term" value="C:clathrin-coated pit"/>
    <property type="evidence" value="ECO:0007669"/>
    <property type="project" value="UniProtKB-SubCell"/>
</dbReference>
<keyword evidence="6" id="KW-0472">Membrane</keyword>
<protein>
    <submittedName>
        <fullName evidence="11">Clathrin assembly protein AP180</fullName>
    </submittedName>
</protein>
<evidence type="ECO:0000256" key="1">
    <source>
        <dbReference type="ARBA" id="ARBA00004132"/>
    </source>
</evidence>
<feature type="compositionally biased region" description="Basic and acidic residues" evidence="9">
    <location>
        <begin position="336"/>
        <end position="345"/>
    </location>
</feature>
<reference evidence="12" key="1">
    <citation type="journal article" date="2018" name="Gigascience">
        <title>Genome assembly of the Pink Ipe (Handroanthus impetiginosus, Bignoniaceae), a highly valued, ecologically keystone Neotropical timber forest tree.</title>
        <authorList>
            <person name="Silva-Junior O.B."/>
            <person name="Grattapaglia D."/>
            <person name="Novaes E."/>
            <person name="Collevatti R.G."/>
        </authorList>
    </citation>
    <scope>NUCLEOTIDE SEQUENCE [LARGE SCALE GENOMIC DNA]</scope>
    <source>
        <strain evidence="12">cv. UFG-1</strain>
    </source>
</reference>
<dbReference type="Gene3D" id="1.25.40.90">
    <property type="match status" value="1"/>
</dbReference>
<keyword evidence="8" id="KW-0968">Cytoplasmic vesicle</keyword>
<dbReference type="GO" id="GO:0072583">
    <property type="term" value="P:clathrin-dependent endocytosis"/>
    <property type="evidence" value="ECO:0007669"/>
    <property type="project" value="InterPro"/>
</dbReference>
<dbReference type="EMBL" id="NKXS01002236">
    <property type="protein sequence ID" value="PIN14690.1"/>
    <property type="molecule type" value="Genomic_DNA"/>
</dbReference>
<dbReference type="InterPro" id="IPR008942">
    <property type="entry name" value="ENTH_VHS"/>
</dbReference>
<dbReference type="SMART" id="SM00273">
    <property type="entry name" value="ENTH"/>
    <property type="match status" value="1"/>
</dbReference>
<proteinExistence type="predicted"/>
<feature type="region of interest" description="Disordered" evidence="9">
    <location>
        <begin position="336"/>
        <end position="355"/>
    </location>
</feature>
<dbReference type="CDD" id="cd16987">
    <property type="entry name" value="ANTH_N_AP180_plant"/>
    <property type="match status" value="1"/>
</dbReference>
<dbReference type="GO" id="GO:0048268">
    <property type="term" value="P:clathrin coat assembly"/>
    <property type="evidence" value="ECO:0007669"/>
    <property type="project" value="InterPro"/>
</dbReference>
<dbReference type="GO" id="GO:0005546">
    <property type="term" value="F:phosphatidylinositol-4,5-bisphosphate binding"/>
    <property type="evidence" value="ECO:0007669"/>
    <property type="project" value="TreeGrafter"/>
</dbReference>
<evidence type="ECO:0000313" key="11">
    <source>
        <dbReference type="EMBL" id="PIN14690.1"/>
    </source>
</evidence>
<accession>A0A2G9HBL1</accession>
<dbReference type="PROSITE" id="PS50942">
    <property type="entry name" value="ENTH"/>
    <property type="match status" value="1"/>
</dbReference>
<dbReference type="OrthoDB" id="44015at2759"/>
<dbReference type="GO" id="GO:0032050">
    <property type="term" value="F:clathrin heavy chain binding"/>
    <property type="evidence" value="ECO:0007669"/>
    <property type="project" value="TreeGrafter"/>
</dbReference>
<evidence type="ECO:0000256" key="5">
    <source>
        <dbReference type="ARBA" id="ARBA00023034"/>
    </source>
</evidence>
<dbReference type="GO" id="GO:0005545">
    <property type="term" value="F:1-phosphatidylinositol binding"/>
    <property type="evidence" value="ECO:0007669"/>
    <property type="project" value="InterPro"/>
</dbReference>
<dbReference type="GO" id="GO:0030136">
    <property type="term" value="C:clathrin-coated vesicle"/>
    <property type="evidence" value="ECO:0007669"/>
    <property type="project" value="UniProtKB-SubCell"/>
</dbReference>
<sequence>MASSTIRKAIGAVKDQTSISLAKVAGNAAPDLEVLILKATTHENEPADEKYVRDILNMISYSRGYVNACVFAISKRLRKTHDWIVALKALMLVHKLLNDGDPVFGQEMMFASRKGIRVLNMSDFRDVSHSNSWDHSGFVKTYALYLDQKLEFTAYERKLNLGDDEKRRNDDGYEESRDEAAYGMDRSSRSYGDLNESRRQRNEVTPVRELGPERVLGRLNQLLQLLHRFLASRPTGAAKNTRMVLIALNLLVKESFRLYADISDVLKYLQDSFSELEHAHCVNAFDAYVNAAKMIDELVGFYYWCKDIGVVRSSEFPEVQTISNEVLGTLEGLLREKGNRPKGSEETSEETFSEIDEEREQNINEIKALPPPEIPNTPAVPQPLPTPKNQQVTEGLVNLTDDGVSADQQGNSMALALFSAPGSSNINNEWVQFPTDGEIEMTSAWQNPAAESGKADWELALVESASNVSKQKADLAGGFDPLLLNSMYDQGTVRQQVNNSQASGGSASSVALPGALKTSTPVLALPAPDGTVQPVGQQDPFVASLTVPPPSYVQMADMERKQQLLTQEQHIWRQYASTGMQGQMGFARIAAPSYTGLAQPGGYYYTSY</sequence>
<dbReference type="SUPFAM" id="SSF89009">
    <property type="entry name" value="GAT-like domain"/>
    <property type="match status" value="1"/>
</dbReference>
<dbReference type="FunFam" id="1.25.40.90:FF:000019">
    <property type="entry name" value="Clathrin coat assembly protein"/>
    <property type="match status" value="1"/>
</dbReference>
<comment type="caution">
    <text evidence="11">The sequence shown here is derived from an EMBL/GenBank/DDBJ whole genome shotgun (WGS) entry which is preliminary data.</text>
</comment>
<dbReference type="GO" id="GO:0006900">
    <property type="term" value="P:vesicle budding from membrane"/>
    <property type="evidence" value="ECO:0007669"/>
    <property type="project" value="TreeGrafter"/>
</dbReference>